<keyword evidence="3" id="KW-1185">Reference proteome</keyword>
<organism evidence="2 3">
    <name type="scientific">Cryptolaemus montrouzieri</name>
    <dbReference type="NCBI Taxonomy" id="559131"/>
    <lineage>
        <taxon>Eukaryota</taxon>
        <taxon>Metazoa</taxon>
        <taxon>Ecdysozoa</taxon>
        <taxon>Arthropoda</taxon>
        <taxon>Hexapoda</taxon>
        <taxon>Insecta</taxon>
        <taxon>Pterygota</taxon>
        <taxon>Neoptera</taxon>
        <taxon>Endopterygota</taxon>
        <taxon>Coleoptera</taxon>
        <taxon>Polyphaga</taxon>
        <taxon>Cucujiformia</taxon>
        <taxon>Coccinelloidea</taxon>
        <taxon>Coccinellidae</taxon>
        <taxon>Scymninae</taxon>
        <taxon>Scymnini</taxon>
        <taxon>Cryptolaemus</taxon>
    </lineage>
</organism>
<dbReference type="EMBL" id="JABFTP020000144">
    <property type="protein sequence ID" value="KAL3283117.1"/>
    <property type="molecule type" value="Genomic_DNA"/>
</dbReference>
<reference evidence="2 3" key="1">
    <citation type="journal article" date="2021" name="BMC Biol.">
        <title>Horizontally acquired antibacterial genes associated with adaptive radiation of ladybird beetles.</title>
        <authorList>
            <person name="Li H.S."/>
            <person name="Tang X.F."/>
            <person name="Huang Y.H."/>
            <person name="Xu Z.Y."/>
            <person name="Chen M.L."/>
            <person name="Du X.Y."/>
            <person name="Qiu B.Y."/>
            <person name="Chen P.T."/>
            <person name="Zhang W."/>
            <person name="Slipinski A."/>
            <person name="Escalona H.E."/>
            <person name="Waterhouse R.M."/>
            <person name="Zwick A."/>
            <person name="Pang H."/>
        </authorList>
    </citation>
    <scope>NUCLEOTIDE SEQUENCE [LARGE SCALE GENOMIC DNA]</scope>
    <source>
        <strain evidence="2">SYSU2018</strain>
    </source>
</reference>
<dbReference type="Proteomes" id="UP001516400">
    <property type="component" value="Unassembled WGS sequence"/>
</dbReference>
<gene>
    <name evidence="2" type="ORF">HHI36_006273</name>
</gene>
<name>A0ABD2NWJ9_9CUCU</name>
<sequence length="208" mass="23416">MSNKIQPSQDNLNENRSQTTSTRQAQNQEIRGTGRGSANFNDTQLLAWIHVGRASTNNANVDVFQHLKEKFSSKTFSVEKPPQRENARSVSHRVVADLDTLDALFQPENRPDRINVSRFKFFRSKRSRTGGDFNINYLRNHAPIKLLDDIRNCFQLICSSNEPTLITNSENDISASKIDFIVNSGFHSVSSGLVVQANLGDHLAMLLE</sequence>
<feature type="non-terminal residue" evidence="2">
    <location>
        <position position="208"/>
    </location>
</feature>
<evidence type="ECO:0000313" key="3">
    <source>
        <dbReference type="Proteomes" id="UP001516400"/>
    </source>
</evidence>
<dbReference type="AlphaFoldDB" id="A0ABD2NWJ9"/>
<comment type="caution">
    <text evidence="2">The sequence shown here is derived from an EMBL/GenBank/DDBJ whole genome shotgun (WGS) entry which is preliminary data.</text>
</comment>
<accession>A0ABD2NWJ9</accession>
<protein>
    <submittedName>
        <fullName evidence="2">Uncharacterized protein</fullName>
    </submittedName>
</protein>
<feature type="region of interest" description="Disordered" evidence="1">
    <location>
        <begin position="1"/>
        <end position="37"/>
    </location>
</feature>
<evidence type="ECO:0000256" key="1">
    <source>
        <dbReference type="SAM" id="MobiDB-lite"/>
    </source>
</evidence>
<proteinExistence type="predicted"/>
<evidence type="ECO:0000313" key="2">
    <source>
        <dbReference type="EMBL" id="KAL3283117.1"/>
    </source>
</evidence>